<comment type="caution">
    <text evidence="1">The sequence shown here is derived from an EMBL/GenBank/DDBJ whole genome shotgun (WGS) entry which is preliminary data.</text>
</comment>
<dbReference type="EMBL" id="CAJNRG010007712">
    <property type="protein sequence ID" value="CAF2097345.1"/>
    <property type="molecule type" value="Genomic_DNA"/>
</dbReference>
<reference evidence="1" key="1">
    <citation type="submission" date="2021-02" db="EMBL/GenBank/DDBJ databases">
        <authorList>
            <person name="Nowell W R."/>
        </authorList>
    </citation>
    <scope>NUCLEOTIDE SEQUENCE</scope>
</reference>
<dbReference type="Proteomes" id="UP000663887">
    <property type="component" value="Unassembled WGS sequence"/>
</dbReference>
<protein>
    <submittedName>
        <fullName evidence="1">Uncharacterized protein</fullName>
    </submittedName>
</protein>
<organism evidence="1 2">
    <name type="scientific">Rotaria magnacalcarata</name>
    <dbReference type="NCBI Taxonomy" id="392030"/>
    <lineage>
        <taxon>Eukaryota</taxon>
        <taxon>Metazoa</taxon>
        <taxon>Spiralia</taxon>
        <taxon>Gnathifera</taxon>
        <taxon>Rotifera</taxon>
        <taxon>Eurotatoria</taxon>
        <taxon>Bdelloidea</taxon>
        <taxon>Philodinida</taxon>
        <taxon>Philodinidae</taxon>
        <taxon>Rotaria</taxon>
    </lineage>
</organism>
<gene>
    <name evidence="1" type="ORF">XDN619_LOCUS17975</name>
</gene>
<sequence length="130" mass="14244">MKKKVAFDDDETFGTITSIKFTISINISKTCSVDVIFPCESDAIENVQQANRHLVAQLINAVKAIKPAAVRLQMPATVLKHQNIQHYVHLNCCSAPVFMPLALSSTRSSTYNVAASSTTPRTPTSGMYKE</sequence>
<name>A0A816T7H7_9BILA</name>
<proteinExistence type="predicted"/>
<evidence type="ECO:0000313" key="1">
    <source>
        <dbReference type="EMBL" id="CAF2097345.1"/>
    </source>
</evidence>
<accession>A0A816T7H7</accession>
<dbReference type="AlphaFoldDB" id="A0A816T7H7"/>
<evidence type="ECO:0000313" key="2">
    <source>
        <dbReference type="Proteomes" id="UP000663887"/>
    </source>
</evidence>